<feature type="domain" description="ABC transporter" evidence="16">
    <location>
        <begin position="22"/>
        <end position="260"/>
    </location>
</feature>
<dbReference type="CDD" id="cd03255">
    <property type="entry name" value="ABC_MJ0796_LolCDE_FtsE"/>
    <property type="match status" value="1"/>
</dbReference>
<keyword evidence="2" id="KW-0813">Transport</keyword>
<evidence type="ECO:0000256" key="10">
    <source>
        <dbReference type="ARBA" id="ARBA00023136"/>
    </source>
</evidence>
<accession>A0ABY1IF00</accession>
<evidence type="ECO:0000256" key="2">
    <source>
        <dbReference type="ARBA" id="ARBA00022448"/>
    </source>
</evidence>
<name>A0ABY1IF00_9HYPH</name>
<evidence type="ECO:0000256" key="8">
    <source>
        <dbReference type="ARBA" id="ARBA00022967"/>
    </source>
</evidence>
<dbReference type="GO" id="GO:0005524">
    <property type="term" value="F:ATP binding"/>
    <property type="evidence" value="ECO:0007669"/>
    <property type="project" value="UniProtKB-KW"/>
</dbReference>
<dbReference type="SUPFAM" id="SSF52540">
    <property type="entry name" value="P-loop containing nucleoside triphosphate hydrolases"/>
    <property type="match status" value="1"/>
</dbReference>
<evidence type="ECO:0000256" key="11">
    <source>
        <dbReference type="ARBA" id="ARBA00023251"/>
    </source>
</evidence>
<gene>
    <name evidence="17" type="ORF">SAMN02745911_1602</name>
</gene>
<dbReference type="InterPro" id="IPR003593">
    <property type="entry name" value="AAA+_ATPase"/>
</dbReference>
<dbReference type="PROSITE" id="PS00211">
    <property type="entry name" value="ABC_TRANSPORTER_1"/>
    <property type="match status" value="1"/>
</dbReference>
<dbReference type="Pfam" id="PF00005">
    <property type="entry name" value="ABC_tran"/>
    <property type="match status" value="1"/>
</dbReference>
<feature type="region of interest" description="Disordered" evidence="14">
    <location>
        <begin position="243"/>
        <end position="262"/>
    </location>
</feature>
<feature type="transmembrane region" description="Helical" evidence="15">
    <location>
        <begin position="537"/>
        <end position="562"/>
    </location>
</feature>
<keyword evidence="3" id="KW-1003">Cell membrane</keyword>
<reference evidence="17 18" key="1">
    <citation type="submission" date="2016-11" db="EMBL/GenBank/DDBJ databases">
        <authorList>
            <person name="Varghese N."/>
            <person name="Submissions S."/>
        </authorList>
    </citation>
    <scope>NUCLEOTIDE SEQUENCE [LARGE SCALE GENOMIC DNA]</scope>
    <source>
        <strain evidence="17 18">DSM 21988</strain>
    </source>
</reference>
<dbReference type="PANTHER" id="PTHR30572">
    <property type="entry name" value="MEMBRANE COMPONENT OF TRANSPORTER-RELATED"/>
    <property type="match status" value="1"/>
</dbReference>
<proteinExistence type="inferred from homology"/>
<comment type="similarity">
    <text evidence="12">Belongs to the ABC transporter superfamily. Macrolide exporter (TC 3.A.1.122) family.</text>
</comment>
<dbReference type="InterPro" id="IPR017911">
    <property type="entry name" value="MacB-like_ATP-bd"/>
</dbReference>
<dbReference type="Pfam" id="PF02687">
    <property type="entry name" value="FtsX"/>
    <property type="match status" value="1"/>
</dbReference>
<evidence type="ECO:0000256" key="14">
    <source>
        <dbReference type="SAM" id="MobiDB-lite"/>
    </source>
</evidence>
<evidence type="ECO:0000256" key="3">
    <source>
        <dbReference type="ARBA" id="ARBA00022475"/>
    </source>
</evidence>
<keyword evidence="10 15" id="KW-0472">Membrane</keyword>
<evidence type="ECO:0000256" key="6">
    <source>
        <dbReference type="ARBA" id="ARBA00022741"/>
    </source>
</evidence>
<organism evidence="17 18">
    <name type="scientific">Aureimonas altamirensis DSM 21988</name>
    <dbReference type="NCBI Taxonomy" id="1121026"/>
    <lineage>
        <taxon>Bacteria</taxon>
        <taxon>Pseudomonadati</taxon>
        <taxon>Pseudomonadota</taxon>
        <taxon>Alphaproteobacteria</taxon>
        <taxon>Hyphomicrobiales</taxon>
        <taxon>Aurantimonadaceae</taxon>
        <taxon>Aureimonas</taxon>
    </lineage>
</organism>
<keyword evidence="5 15" id="KW-0812">Transmembrane</keyword>
<feature type="transmembrane region" description="Helical" evidence="15">
    <location>
        <begin position="285"/>
        <end position="306"/>
    </location>
</feature>
<evidence type="ECO:0000256" key="7">
    <source>
        <dbReference type="ARBA" id="ARBA00022840"/>
    </source>
</evidence>
<keyword evidence="6" id="KW-0547">Nucleotide-binding</keyword>
<dbReference type="Proteomes" id="UP000184290">
    <property type="component" value="Unassembled WGS sequence"/>
</dbReference>
<comment type="subcellular location">
    <subcellularLocation>
        <location evidence="1">Cell inner membrane</location>
        <topology evidence="1">Multi-pass membrane protein</topology>
    </subcellularLocation>
</comment>
<dbReference type="InterPro" id="IPR027417">
    <property type="entry name" value="P-loop_NTPase"/>
</dbReference>
<evidence type="ECO:0000256" key="15">
    <source>
        <dbReference type="SAM" id="Phobius"/>
    </source>
</evidence>
<feature type="transmembrane region" description="Helical" evidence="15">
    <location>
        <begin position="590"/>
        <end position="612"/>
    </location>
</feature>
<evidence type="ECO:0000256" key="4">
    <source>
        <dbReference type="ARBA" id="ARBA00022519"/>
    </source>
</evidence>
<dbReference type="PANTHER" id="PTHR30572:SF14">
    <property type="entry name" value="MACROLIDE EXPORT ATP-BINDING_PERMEASE PROTEIN MACB"/>
    <property type="match status" value="1"/>
</dbReference>
<dbReference type="Gene3D" id="3.40.50.300">
    <property type="entry name" value="P-loop containing nucleotide triphosphate hydrolases"/>
    <property type="match status" value="1"/>
</dbReference>
<sequence length="659" mass="69011">MNLHMPEMEAAPAARRVSPARLQLSGIARRFDSGGAPVDVLKGVSLDIAPGEFVAIMGQSGSGKSTLMNILGCLDRPTSGQYRVGGRDVATLSPDALADLRRDTFGFIFQSYHLIAGSSAVENVELPGIYSGMAADARAARAEGLLAALGLADRLDHHPNQLSGGQQQRVSIARALMNGGSIILADEPTGALDSASGRDVMALLHRLHAAGHTIVVITHDRSVADEAERQIEISDGRIVSDTGRVPAQTANGTQDDGARGGRRLSGFGEAARMAMRSLFAKPLRTLLTLLGMMIGVAAVIVMLAIGNGSRQDVVDRISAMGSNQLLVRPGSPGQRTPDGVTATLVPDDARAIAELPNVARVVPEIQGSVTLRANGVDYQSTASGTWPDFPQARNWPLDTGTFVTPQDENSYAPVAVLGRTVTEVLFPQGQDPVGQYILVNSNPFLVVGTMSEKGASPMGTDQDDIVFVPLSTGGLRLFGQRHLRSISVVVEDTARIDETQATIQNLLDQRHRVRDTTIRNMASLLTAVSETASTMTILLGSVAAISLLVGGIGIMNIMLVNVTERTREIGIRMATGASQGDILRQFNTEAVVVSAIGGGIGCIIGIGVALALQRFGISAVISPGPIALAFASAFLSGLVFGYLPARKAAAMDPAAALSS</sequence>
<dbReference type="InterPro" id="IPR003838">
    <property type="entry name" value="ABC3_permease_C"/>
</dbReference>
<keyword evidence="7 17" id="KW-0067">ATP-binding</keyword>
<dbReference type="SMART" id="SM00382">
    <property type="entry name" value="AAA"/>
    <property type="match status" value="1"/>
</dbReference>
<feature type="transmembrane region" description="Helical" evidence="15">
    <location>
        <begin position="624"/>
        <end position="643"/>
    </location>
</feature>
<keyword evidence="18" id="KW-1185">Reference proteome</keyword>
<dbReference type="PROSITE" id="PS50893">
    <property type="entry name" value="ABC_TRANSPORTER_2"/>
    <property type="match status" value="1"/>
</dbReference>
<evidence type="ECO:0000256" key="1">
    <source>
        <dbReference type="ARBA" id="ARBA00004429"/>
    </source>
</evidence>
<keyword evidence="11" id="KW-0046">Antibiotic resistance</keyword>
<dbReference type="InterPro" id="IPR050250">
    <property type="entry name" value="Macrolide_Exporter_MacB"/>
</dbReference>
<dbReference type="InterPro" id="IPR017871">
    <property type="entry name" value="ABC_transporter-like_CS"/>
</dbReference>
<evidence type="ECO:0000313" key="18">
    <source>
        <dbReference type="Proteomes" id="UP000184290"/>
    </source>
</evidence>
<protein>
    <recommendedName>
        <fullName evidence="13">Pyoverdine export ATP-binding/permease protein PvdT</fullName>
    </recommendedName>
</protein>
<evidence type="ECO:0000313" key="17">
    <source>
        <dbReference type="EMBL" id="SHJ07703.1"/>
    </source>
</evidence>
<evidence type="ECO:0000256" key="12">
    <source>
        <dbReference type="ARBA" id="ARBA00038388"/>
    </source>
</evidence>
<dbReference type="InterPro" id="IPR025857">
    <property type="entry name" value="MacB_PCD"/>
</dbReference>
<dbReference type="InterPro" id="IPR003439">
    <property type="entry name" value="ABC_transporter-like_ATP-bd"/>
</dbReference>
<evidence type="ECO:0000256" key="5">
    <source>
        <dbReference type="ARBA" id="ARBA00022692"/>
    </source>
</evidence>
<keyword evidence="4" id="KW-0997">Cell inner membrane</keyword>
<evidence type="ECO:0000259" key="16">
    <source>
        <dbReference type="PROSITE" id="PS50893"/>
    </source>
</evidence>
<comment type="caution">
    <text evidence="17">The sequence shown here is derived from an EMBL/GenBank/DDBJ whole genome shotgun (WGS) entry which is preliminary data.</text>
</comment>
<evidence type="ECO:0000256" key="9">
    <source>
        <dbReference type="ARBA" id="ARBA00022989"/>
    </source>
</evidence>
<keyword evidence="9 15" id="KW-1133">Transmembrane helix</keyword>
<keyword evidence="8" id="KW-1278">Translocase</keyword>
<dbReference type="Pfam" id="PF12704">
    <property type="entry name" value="MacB_PCD"/>
    <property type="match status" value="1"/>
</dbReference>
<dbReference type="EMBL" id="FQZC01000002">
    <property type="protein sequence ID" value="SHJ07703.1"/>
    <property type="molecule type" value="Genomic_DNA"/>
</dbReference>
<evidence type="ECO:0000256" key="13">
    <source>
        <dbReference type="ARBA" id="ARBA00041199"/>
    </source>
</evidence>